<keyword evidence="3" id="KW-0614">Plasmid</keyword>
<protein>
    <submittedName>
        <fullName evidence="3">EAL domain-containing protein</fullName>
    </submittedName>
</protein>
<name>A0A387FW45_9HYPH</name>
<dbReference type="Pfam" id="PF00990">
    <property type="entry name" value="GGDEF"/>
    <property type="match status" value="1"/>
</dbReference>
<dbReference type="SUPFAM" id="SSF55073">
    <property type="entry name" value="Nucleotide cyclase"/>
    <property type="match status" value="1"/>
</dbReference>
<dbReference type="PANTHER" id="PTHR44757:SF2">
    <property type="entry name" value="BIOFILM ARCHITECTURE MAINTENANCE PROTEIN MBAA"/>
    <property type="match status" value="1"/>
</dbReference>
<sequence length="556" mass="61599">MAASSVFKSDISVPAGSAHEVLFSFYDSDFNLIMSSERFRTFYGDDKTSHATLFGIYPELQDPGMNIFAEQTSNIGWPRNVQVQRTGEALSDLILFRPTNGFAVIETRNSLQQDPSSEEADRALLLHEANHDALTDLPNRRQFGARLRDALSDGKTAIALMQLDLDEFKPINDTLGHAAGDIVLQQTAERIRNVLGPGETAYRLAGDEFAIIQLRNDQPAEAERLADSLVTAFKRPFLVNGIAVFSGASIGVALAPRDGNEEDQLMRAADIALYAAKSEGRGRARTFEPAMMMVLEQRELLRRSLRVALQHREFFIEYQPLVDSSGSVVGFEALLRWQHPIMGTIPPSAFIPVAEADGMMPEIGQWVLEEACRQAMNWPSHCTVAVNLSPAEFLTGGFTDRVSQTLDTIGFPAERLELEITEGVLLERTINNLDTLNTLNVLGIQISLDDFGTEYSSLSYLKNFPFDSIKIDKYFIKDLTSDPKSQTIVRFIVALAHGLGMKVTAEGVEDQAQVTWLIAAGCDRLQGYFLGQPLPASSILAFLRSNDKMGWHSREK</sequence>
<dbReference type="Gene3D" id="3.20.20.450">
    <property type="entry name" value="EAL domain"/>
    <property type="match status" value="1"/>
</dbReference>
<dbReference type="Gene3D" id="3.30.70.270">
    <property type="match status" value="1"/>
</dbReference>
<dbReference type="AlphaFoldDB" id="A0A387FW45"/>
<dbReference type="InterPro" id="IPR000160">
    <property type="entry name" value="GGDEF_dom"/>
</dbReference>
<accession>A0A387FW45</accession>
<dbReference type="InterPro" id="IPR029787">
    <property type="entry name" value="Nucleotide_cyclase"/>
</dbReference>
<dbReference type="KEGG" id="rjg:CCGE525_32265"/>
<dbReference type="Proteomes" id="UP000282195">
    <property type="component" value="Plasmid pRCCGE525c"/>
</dbReference>
<evidence type="ECO:0000259" key="2">
    <source>
        <dbReference type="PROSITE" id="PS50887"/>
    </source>
</evidence>
<dbReference type="CDD" id="cd01948">
    <property type="entry name" value="EAL"/>
    <property type="match status" value="1"/>
</dbReference>
<keyword evidence="4" id="KW-1185">Reference proteome</keyword>
<feature type="domain" description="GGDEF" evidence="2">
    <location>
        <begin position="156"/>
        <end position="289"/>
    </location>
</feature>
<dbReference type="InterPro" id="IPR052155">
    <property type="entry name" value="Biofilm_reg_signaling"/>
</dbReference>
<geneLocation type="plasmid" evidence="4">
    <name>prccge525c</name>
</geneLocation>
<evidence type="ECO:0000313" key="4">
    <source>
        <dbReference type="Proteomes" id="UP000282195"/>
    </source>
</evidence>
<dbReference type="InterPro" id="IPR043128">
    <property type="entry name" value="Rev_trsase/Diguanyl_cyclase"/>
</dbReference>
<dbReference type="EMBL" id="CP032695">
    <property type="protein sequence ID" value="AYG63340.1"/>
    <property type="molecule type" value="Genomic_DNA"/>
</dbReference>
<dbReference type="PANTHER" id="PTHR44757">
    <property type="entry name" value="DIGUANYLATE CYCLASE DGCP"/>
    <property type="match status" value="1"/>
</dbReference>
<dbReference type="PROSITE" id="PS50883">
    <property type="entry name" value="EAL"/>
    <property type="match status" value="1"/>
</dbReference>
<organism evidence="3 4">
    <name type="scientific">Rhizobium jaguaris</name>
    <dbReference type="NCBI Taxonomy" id="1312183"/>
    <lineage>
        <taxon>Bacteria</taxon>
        <taxon>Pseudomonadati</taxon>
        <taxon>Pseudomonadota</taxon>
        <taxon>Alphaproteobacteria</taxon>
        <taxon>Hyphomicrobiales</taxon>
        <taxon>Rhizobiaceae</taxon>
        <taxon>Rhizobium/Agrobacterium group</taxon>
        <taxon>Rhizobium</taxon>
    </lineage>
</organism>
<dbReference type="InterPro" id="IPR035919">
    <property type="entry name" value="EAL_sf"/>
</dbReference>
<dbReference type="SMART" id="SM00052">
    <property type="entry name" value="EAL"/>
    <property type="match status" value="1"/>
</dbReference>
<proteinExistence type="predicted"/>
<dbReference type="InterPro" id="IPR001633">
    <property type="entry name" value="EAL_dom"/>
</dbReference>
<evidence type="ECO:0000313" key="3">
    <source>
        <dbReference type="EMBL" id="AYG63340.1"/>
    </source>
</evidence>
<gene>
    <name evidence="3" type="ORF">CCGE525_32265</name>
</gene>
<dbReference type="OrthoDB" id="9814202at2"/>
<dbReference type="SMART" id="SM00267">
    <property type="entry name" value="GGDEF"/>
    <property type="match status" value="1"/>
</dbReference>
<dbReference type="PROSITE" id="PS50887">
    <property type="entry name" value="GGDEF"/>
    <property type="match status" value="1"/>
</dbReference>
<reference evidence="3 4" key="1">
    <citation type="submission" date="2018-10" db="EMBL/GenBank/DDBJ databases">
        <title>Rhizobium etli, R. leguminosarum and a new Rhizobium genospecies from Phaseolus dumosus.</title>
        <authorList>
            <person name="Ramirez-Puebla S.T."/>
            <person name="Rogel-Hernandez M.A."/>
            <person name="Guerrero G."/>
            <person name="Ormeno-Orrillo E."/>
            <person name="Martinez-Romero J.C."/>
            <person name="Negrete-Yankelevich S."/>
            <person name="Martinez-Romero E."/>
        </authorList>
    </citation>
    <scope>NUCLEOTIDE SEQUENCE [LARGE SCALE GENOMIC DNA]</scope>
    <source>
        <strain evidence="3 4">CCGE525</strain>
        <plasmid evidence="4">prccge525c</plasmid>
    </source>
</reference>
<dbReference type="SUPFAM" id="SSF141868">
    <property type="entry name" value="EAL domain-like"/>
    <property type="match status" value="1"/>
</dbReference>
<evidence type="ECO:0000259" key="1">
    <source>
        <dbReference type="PROSITE" id="PS50883"/>
    </source>
</evidence>
<dbReference type="RefSeq" id="WP_120708247.1">
    <property type="nucleotide sequence ID" value="NZ_CP032695.1"/>
</dbReference>
<feature type="domain" description="EAL" evidence="1">
    <location>
        <begin position="298"/>
        <end position="547"/>
    </location>
</feature>
<dbReference type="CDD" id="cd01949">
    <property type="entry name" value="GGDEF"/>
    <property type="match status" value="1"/>
</dbReference>
<dbReference type="Pfam" id="PF00563">
    <property type="entry name" value="EAL"/>
    <property type="match status" value="1"/>
</dbReference>
<dbReference type="NCBIfam" id="TIGR00254">
    <property type="entry name" value="GGDEF"/>
    <property type="match status" value="1"/>
</dbReference>